<dbReference type="Gene3D" id="1.10.510.10">
    <property type="entry name" value="Transferase(Phosphotransferase) domain 1"/>
    <property type="match status" value="1"/>
</dbReference>
<dbReference type="InterPro" id="IPR011009">
    <property type="entry name" value="Kinase-like_dom_sf"/>
</dbReference>
<evidence type="ECO:0000313" key="3">
    <source>
        <dbReference type="Proteomes" id="UP000250043"/>
    </source>
</evidence>
<dbReference type="InterPro" id="IPR002575">
    <property type="entry name" value="Aminoglycoside_PTrfase"/>
</dbReference>
<protein>
    <recommendedName>
        <fullName evidence="1">Aminoglycoside phosphotransferase domain-containing protein</fullName>
    </recommendedName>
</protein>
<dbReference type="OrthoDB" id="5404599at2759"/>
<feature type="domain" description="Aminoglycoside phosphotransferase" evidence="1">
    <location>
        <begin position="102"/>
        <end position="137"/>
    </location>
</feature>
<accession>A0A8E2DU00</accession>
<evidence type="ECO:0000259" key="1">
    <source>
        <dbReference type="Pfam" id="PF01636"/>
    </source>
</evidence>
<proteinExistence type="predicted"/>
<dbReference type="Gene3D" id="3.30.200.20">
    <property type="entry name" value="Phosphorylase Kinase, domain 1"/>
    <property type="match status" value="1"/>
</dbReference>
<gene>
    <name evidence="2" type="ORF">OBBRIDRAFT_445498</name>
</gene>
<sequence length="201" mass="23326">MEEIHLRYEHDCCDVTLRQVYTQAAWASHVSNVREIAGIMKLARTVVPVPKVYDCGYSGDCSYILMQAVRGDELGIVIQAFPEREILPTHPFILDQVEKVVKRLASVGISHNDLEPRNIIVDNYCRFTGIIDWDNASPWHLSCGYLGRIRRRYPLPGDPQISHPWDTIILEYSPDTFYHLWPYEFDPLVPRCYTIIQCKYP</sequence>
<evidence type="ECO:0000313" key="2">
    <source>
        <dbReference type="EMBL" id="OCH95929.1"/>
    </source>
</evidence>
<dbReference type="EMBL" id="KV722333">
    <property type="protein sequence ID" value="OCH95929.1"/>
    <property type="molecule type" value="Genomic_DNA"/>
</dbReference>
<reference evidence="2 3" key="1">
    <citation type="submission" date="2016-07" db="EMBL/GenBank/DDBJ databases">
        <title>Draft genome of the white-rot fungus Obba rivulosa 3A-2.</title>
        <authorList>
            <consortium name="DOE Joint Genome Institute"/>
            <person name="Miettinen O."/>
            <person name="Riley R."/>
            <person name="Acob R."/>
            <person name="Barry K."/>
            <person name="Cullen D."/>
            <person name="De Vries R."/>
            <person name="Hainaut M."/>
            <person name="Hatakka A."/>
            <person name="Henrissat B."/>
            <person name="Hilden K."/>
            <person name="Kuo R."/>
            <person name="Labutti K."/>
            <person name="Lipzen A."/>
            <person name="Makela M.R."/>
            <person name="Sandor L."/>
            <person name="Spatafora J.W."/>
            <person name="Grigoriev I.V."/>
            <person name="Hibbett D.S."/>
        </authorList>
    </citation>
    <scope>NUCLEOTIDE SEQUENCE [LARGE SCALE GENOMIC DNA]</scope>
    <source>
        <strain evidence="2 3">3A-2</strain>
    </source>
</reference>
<dbReference type="AlphaFoldDB" id="A0A8E2DU00"/>
<dbReference type="Pfam" id="PF01636">
    <property type="entry name" value="APH"/>
    <property type="match status" value="1"/>
</dbReference>
<name>A0A8E2DU00_9APHY</name>
<dbReference type="SUPFAM" id="SSF56112">
    <property type="entry name" value="Protein kinase-like (PK-like)"/>
    <property type="match status" value="1"/>
</dbReference>
<dbReference type="Proteomes" id="UP000250043">
    <property type="component" value="Unassembled WGS sequence"/>
</dbReference>
<organism evidence="2 3">
    <name type="scientific">Obba rivulosa</name>
    <dbReference type="NCBI Taxonomy" id="1052685"/>
    <lineage>
        <taxon>Eukaryota</taxon>
        <taxon>Fungi</taxon>
        <taxon>Dikarya</taxon>
        <taxon>Basidiomycota</taxon>
        <taxon>Agaricomycotina</taxon>
        <taxon>Agaricomycetes</taxon>
        <taxon>Polyporales</taxon>
        <taxon>Gelatoporiaceae</taxon>
        <taxon>Obba</taxon>
    </lineage>
</organism>
<keyword evidence="3" id="KW-1185">Reference proteome</keyword>